<proteinExistence type="predicted"/>
<comment type="caution">
    <text evidence="1">The sequence shown here is derived from an EMBL/GenBank/DDBJ whole genome shotgun (WGS) entry which is preliminary data.</text>
</comment>
<evidence type="ECO:0000313" key="2">
    <source>
        <dbReference type="Proteomes" id="UP001153954"/>
    </source>
</evidence>
<evidence type="ECO:0000313" key="1">
    <source>
        <dbReference type="EMBL" id="CAH2084014.1"/>
    </source>
</evidence>
<organism evidence="1 2">
    <name type="scientific">Euphydryas editha</name>
    <name type="common">Edith's checkerspot</name>
    <dbReference type="NCBI Taxonomy" id="104508"/>
    <lineage>
        <taxon>Eukaryota</taxon>
        <taxon>Metazoa</taxon>
        <taxon>Ecdysozoa</taxon>
        <taxon>Arthropoda</taxon>
        <taxon>Hexapoda</taxon>
        <taxon>Insecta</taxon>
        <taxon>Pterygota</taxon>
        <taxon>Neoptera</taxon>
        <taxon>Endopterygota</taxon>
        <taxon>Lepidoptera</taxon>
        <taxon>Glossata</taxon>
        <taxon>Ditrysia</taxon>
        <taxon>Papilionoidea</taxon>
        <taxon>Nymphalidae</taxon>
        <taxon>Nymphalinae</taxon>
        <taxon>Euphydryas</taxon>
    </lineage>
</organism>
<accession>A0AAU9TAN2</accession>
<gene>
    <name evidence="1" type="ORF">EEDITHA_LOCUS626</name>
</gene>
<sequence>MLPAITPHHSRVDTAPYPCQYCTVPLPVFSCAKAAPWLCRCCTVPVSMLHRARANAAPCAYGLGQGTCHAVLALGSESQALRGLMQGCALILAELAAEDQVQVDGIGRYEPSHQFLSSAPQLADVSVTAQTGSVHL</sequence>
<protein>
    <submittedName>
        <fullName evidence="1">Uncharacterized protein</fullName>
    </submittedName>
</protein>
<name>A0AAU9TAN2_EUPED</name>
<keyword evidence="2" id="KW-1185">Reference proteome</keyword>
<reference evidence="1" key="1">
    <citation type="submission" date="2022-03" db="EMBL/GenBank/DDBJ databases">
        <authorList>
            <person name="Tunstrom K."/>
        </authorList>
    </citation>
    <scope>NUCLEOTIDE SEQUENCE</scope>
</reference>
<dbReference type="EMBL" id="CAKOGL010000002">
    <property type="protein sequence ID" value="CAH2084014.1"/>
    <property type="molecule type" value="Genomic_DNA"/>
</dbReference>
<dbReference type="Proteomes" id="UP001153954">
    <property type="component" value="Unassembled WGS sequence"/>
</dbReference>
<dbReference type="AlphaFoldDB" id="A0AAU9TAN2"/>